<organism evidence="1 2">
    <name type="scientific">Gymnopus androsaceus JB14</name>
    <dbReference type="NCBI Taxonomy" id="1447944"/>
    <lineage>
        <taxon>Eukaryota</taxon>
        <taxon>Fungi</taxon>
        <taxon>Dikarya</taxon>
        <taxon>Basidiomycota</taxon>
        <taxon>Agaricomycotina</taxon>
        <taxon>Agaricomycetes</taxon>
        <taxon>Agaricomycetidae</taxon>
        <taxon>Agaricales</taxon>
        <taxon>Marasmiineae</taxon>
        <taxon>Omphalotaceae</taxon>
        <taxon>Gymnopus</taxon>
    </lineage>
</organism>
<dbReference type="Proteomes" id="UP000799118">
    <property type="component" value="Unassembled WGS sequence"/>
</dbReference>
<gene>
    <name evidence="1" type="ORF">BT96DRAFT_976506</name>
</gene>
<keyword evidence="2" id="KW-1185">Reference proteome</keyword>
<reference evidence="1" key="1">
    <citation type="journal article" date="2019" name="Environ. Microbiol.">
        <title>Fungal ecological strategies reflected in gene transcription - a case study of two litter decomposers.</title>
        <authorList>
            <person name="Barbi F."/>
            <person name="Kohler A."/>
            <person name="Barry K."/>
            <person name="Baskaran P."/>
            <person name="Daum C."/>
            <person name="Fauchery L."/>
            <person name="Ihrmark K."/>
            <person name="Kuo A."/>
            <person name="LaButti K."/>
            <person name="Lipzen A."/>
            <person name="Morin E."/>
            <person name="Grigoriev I.V."/>
            <person name="Henrissat B."/>
            <person name="Lindahl B."/>
            <person name="Martin F."/>
        </authorList>
    </citation>
    <scope>NUCLEOTIDE SEQUENCE</scope>
    <source>
        <strain evidence="1">JB14</strain>
    </source>
</reference>
<dbReference type="AlphaFoldDB" id="A0A6A4HJS4"/>
<protein>
    <submittedName>
        <fullName evidence="1">Uncharacterized protein</fullName>
    </submittedName>
</protein>
<accession>A0A6A4HJS4</accession>
<feature type="non-terminal residue" evidence="1">
    <location>
        <position position="393"/>
    </location>
</feature>
<proteinExistence type="predicted"/>
<dbReference type="OrthoDB" id="3063815at2759"/>
<evidence type="ECO:0000313" key="2">
    <source>
        <dbReference type="Proteomes" id="UP000799118"/>
    </source>
</evidence>
<name>A0A6A4HJS4_9AGAR</name>
<evidence type="ECO:0000313" key="1">
    <source>
        <dbReference type="EMBL" id="KAE9398243.1"/>
    </source>
</evidence>
<dbReference type="EMBL" id="ML769485">
    <property type="protein sequence ID" value="KAE9398243.1"/>
    <property type="molecule type" value="Genomic_DNA"/>
</dbReference>
<sequence>MIIPFSRNPVTLLPLLSLPRTQTTSKKLQTAKAPKEFNIASGLKATLPAATFQSISNLFGHSSDTGKATANTKSPSIEDFTSTTSIILGYVRGISEALFALQNVAGLGTQGVNELNECKEEWEEARSVLVAMEHMMAQFQSHQNTLTISPIVLDVFQQMENCLQQVQEVSKTHSDVTKLYKMLQQNTLKNEVVSCVSSIKDIQRYFQSYMIFGPWKLPQMFTGASNFKIHKSTFIASSGPVNVYEGAPQAVNNGQDISNVLQCPSPSQYFVGREDTLKTLSKIFSAPIVTVWGTKMDALRKLIRQNLKFSSPIFLDASSGHALKIYADMIQNQVTSTEELLVLENADTSLLSADYLSALFDIPMLLISCNPVISSLASCTASSFQLHDGPDRE</sequence>